<keyword evidence="1" id="KW-0732">Signal</keyword>
<proteinExistence type="predicted"/>
<feature type="signal peptide" evidence="1">
    <location>
        <begin position="1"/>
        <end position="23"/>
    </location>
</feature>
<reference evidence="2" key="1">
    <citation type="submission" date="2021-02" db="EMBL/GenBank/DDBJ databases">
        <authorList>
            <person name="Nowell W R."/>
        </authorList>
    </citation>
    <scope>NUCLEOTIDE SEQUENCE</scope>
</reference>
<dbReference type="Proteomes" id="UP000663828">
    <property type="component" value="Unassembled WGS sequence"/>
</dbReference>
<evidence type="ECO:0000313" key="4">
    <source>
        <dbReference type="Proteomes" id="UP000663828"/>
    </source>
</evidence>
<feature type="chain" id="PRO_5036224079" evidence="1">
    <location>
        <begin position="24"/>
        <end position="495"/>
    </location>
</feature>
<comment type="caution">
    <text evidence="2">The sequence shown here is derived from an EMBL/GenBank/DDBJ whole genome shotgun (WGS) entry which is preliminary data.</text>
</comment>
<keyword evidence="4" id="KW-1185">Reference proteome</keyword>
<evidence type="ECO:0000256" key="1">
    <source>
        <dbReference type="SAM" id="SignalP"/>
    </source>
</evidence>
<dbReference type="EMBL" id="CAJNOJ010000086">
    <property type="protein sequence ID" value="CAF1071524.1"/>
    <property type="molecule type" value="Genomic_DNA"/>
</dbReference>
<name>A0A814CU78_ADIRI</name>
<dbReference type="AlphaFoldDB" id="A0A814CU78"/>
<protein>
    <submittedName>
        <fullName evidence="2">Uncharacterized protein</fullName>
    </submittedName>
</protein>
<sequence length="495" mass="54343">MNRLVSTILILVLLDLTIQSLDAWKIESALSNGQKKTSKRRSKRDFAPMPAPYPVGVCNYGEIGSCDQYASHTTQVGVQLQNTINYVQQRKFFVSGLVSIPALQNGGMCFSNTNYFTCDAFDALIRGHLTIPQLSTASLLPVSMIDIEGLLSASYIIRYGQSHTLTGLGVMASIFGHILPSQLRSFNLYPLSNEMLTSGFLQQAGYLQSDCLPTALGLAASYIHYIPTNFPSSYCQLNGDISMSVDRLINAKYVYGNYKIVTTTGMLAMQHGYVSRDVYRNFGCYPFAANAFAQTQTSEYVYQEQTQQVSFVNDLVHTGYLYSNNLLTNVGYFSIMKQFVSVENFRSLNLWPCPSTISISAFVAAGYGSYSGHLTTLGTYLYHAQYFSTDLLIRLGIHLHDDFYMYHHALNYGGYISSSYHETHSAVHSALTYPSYGVQAAQVAQYQSGSQFQSAVGGYPPVASPYSGLGGVYPAGADGTLTNGIMNPGTAFAKK</sequence>
<evidence type="ECO:0000313" key="3">
    <source>
        <dbReference type="EMBL" id="CAF1071524.1"/>
    </source>
</evidence>
<dbReference type="EMBL" id="CAJNOR010000565">
    <property type="protein sequence ID" value="CAF0949191.1"/>
    <property type="molecule type" value="Genomic_DNA"/>
</dbReference>
<organism evidence="2 4">
    <name type="scientific">Adineta ricciae</name>
    <name type="common">Rotifer</name>
    <dbReference type="NCBI Taxonomy" id="249248"/>
    <lineage>
        <taxon>Eukaryota</taxon>
        <taxon>Metazoa</taxon>
        <taxon>Spiralia</taxon>
        <taxon>Gnathifera</taxon>
        <taxon>Rotifera</taxon>
        <taxon>Eurotatoria</taxon>
        <taxon>Bdelloidea</taxon>
        <taxon>Adinetida</taxon>
        <taxon>Adinetidae</taxon>
        <taxon>Adineta</taxon>
    </lineage>
</organism>
<dbReference type="OrthoDB" id="10046177at2759"/>
<dbReference type="Proteomes" id="UP000663852">
    <property type="component" value="Unassembled WGS sequence"/>
</dbReference>
<gene>
    <name evidence="3" type="ORF">EDS130_LOCUS18467</name>
    <name evidence="2" type="ORF">XAT740_LOCUS10566</name>
</gene>
<evidence type="ECO:0000313" key="2">
    <source>
        <dbReference type="EMBL" id="CAF0949191.1"/>
    </source>
</evidence>
<accession>A0A814CU78</accession>